<name>A0AB32WXB6_THECC</name>
<evidence type="ECO:0000256" key="2">
    <source>
        <dbReference type="ARBA" id="ARBA00022821"/>
    </source>
</evidence>
<feature type="domain" description="Disease resistance protein winged helix" evidence="4">
    <location>
        <begin position="225"/>
        <end position="297"/>
    </location>
</feature>
<dbReference type="Gene3D" id="1.10.10.10">
    <property type="entry name" value="Winged helix-like DNA-binding domain superfamily/Winged helix DNA-binding domain"/>
    <property type="match status" value="1"/>
</dbReference>
<evidence type="ECO:0000259" key="3">
    <source>
        <dbReference type="Pfam" id="PF00931"/>
    </source>
</evidence>
<dbReference type="GeneID" id="108663593"/>
<dbReference type="GO" id="GO:0043531">
    <property type="term" value="F:ADP binding"/>
    <property type="evidence" value="ECO:0007669"/>
    <property type="project" value="InterPro"/>
</dbReference>
<dbReference type="PANTHER" id="PTHR36766:SF40">
    <property type="entry name" value="DISEASE RESISTANCE PROTEIN RGA3"/>
    <property type="match status" value="1"/>
</dbReference>
<organism evidence="6 7">
    <name type="scientific">Theobroma cacao</name>
    <name type="common">Cacao</name>
    <name type="synonym">Cocoa</name>
    <dbReference type="NCBI Taxonomy" id="3641"/>
    <lineage>
        <taxon>Eukaryota</taxon>
        <taxon>Viridiplantae</taxon>
        <taxon>Streptophyta</taxon>
        <taxon>Embryophyta</taxon>
        <taxon>Tracheophyta</taxon>
        <taxon>Spermatophyta</taxon>
        <taxon>Magnoliopsida</taxon>
        <taxon>eudicotyledons</taxon>
        <taxon>Gunneridae</taxon>
        <taxon>Pentapetalae</taxon>
        <taxon>rosids</taxon>
        <taxon>malvids</taxon>
        <taxon>Malvales</taxon>
        <taxon>Malvaceae</taxon>
        <taxon>Byttnerioideae</taxon>
        <taxon>Theobroma</taxon>
    </lineage>
</organism>
<dbReference type="SUPFAM" id="SSF52058">
    <property type="entry name" value="L domain-like"/>
    <property type="match status" value="1"/>
</dbReference>
<dbReference type="Pfam" id="PF23598">
    <property type="entry name" value="LRR_14"/>
    <property type="match status" value="1"/>
</dbReference>
<dbReference type="InterPro" id="IPR055414">
    <property type="entry name" value="LRR_R13L4/SHOC2-like"/>
</dbReference>
<dbReference type="InterPro" id="IPR002182">
    <property type="entry name" value="NB-ARC"/>
</dbReference>
<dbReference type="GO" id="GO:0006952">
    <property type="term" value="P:defense response"/>
    <property type="evidence" value="ECO:0007669"/>
    <property type="project" value="UniProtKB-KW"/>
</dbReference>
<dbReference type="FunFam" id="1.10.10.10:FF:000322">
    <property type="entry name" value="Probable disease resistance protein At1g63360"/>
    <property type="match status" value="1"/>
</dbReference>
<feature type="domain" description="NB-ARC" evidence="3">
    <location>
        <begin position="81"/>
        <end position="135"/>
    </location>
</feature>
<feature type="domain" description="Disease resistance R13L4/SHOC-2-like LRR" evidence="5">
    <location>
        <begin position="350"/>
        <end position="521"/>
    </location>
</feature>
<sequence>MKGNEMSKKVRIFFSKSNQFSYRLKMGHRVKALREKLDAISADRINFHFNERLVESQIQSREKEQTHSFVRLEEVIGRNGDKSAIIKLLLETNSEESIRVVPIVGIGGLGKTTLAQIVFNDEKVIVHFELKLWFKQITFEKQFQTSNFLDLELETIGENIVKCCAGVPLAIRSIGSFLCLERTKSKWSRVLENITQQGTGIEPILRLSYGHLPSHLKQCFAYCSLFPKDYRISNHALIKLWMAQGFIQSPDKGQSLKDVGHDYFIDLLWRSFFQEAEKDFFGNIASCKMHDLMYDLAKSVAGIECFVLTNLNVENLDENTRHVSFGEKLDFSSNIPSVSLKANKIRTFFRSLHFKENESSRDKIIKSFKCLRVLDLKFSTFEKVPHSICRLKHLYYLDLSWNNDIREVPNFVTRLHNLQTLGLNSCRSLQELLRDIGNMVRLRHLEIDCCYELRYMPCGLRQLICLTTLLSQGDEASLDEEQVLESLRPHPNLKVLWVSEFNGAKTRVKNRNRHVNSNDALPIPKSLRIFDCPNLKGWWRRRKEDDEDNEESTEASTVELLLHFPYLSRLLIWGCPKLTSLPLFSTLNDKLVLLSTSGRLLQQTMRMRTKVKITSAATTSSSTTLPLSNLKSLSLNGIENAESALKEFLQNSSCICLESLEIENCLEFTSLQIEMHALTSLRKLTINGCHNLMALPDWISNLTSLKELEIRNSHKLQSLLEGMSRLANLRLIQIIYCPHLSERCKRDTGADWTKISHVPDICIV</sequence>
<evidence type="ECO:0000256" key="1">
    <source>
        <dbReference type="ARBA" id="ARBA00022737"/>
    </source>
</evidence>
<dbReference type="AlphaFoldDB" id="A0AB32WXB6"/>
<dbReference type="InterPro" id="IPR036388">
    <property type="entry name" value="WH-like_DNA-bd_sf"/>
</dbReference>
<evidence type="ECO:0000313" key="7">
    <source>
        <dbReference type="RefSeq" id="XP_017984287.1"/>
    </source>
</evidence>
<accession>A0AB32WXB6</accession>
<dbReference type="RefSeq" id="XP_017984287.1">
    <property type="nucleotide sequence ID" value="XM_018128798.1"/>
</dbReference>
<dbReference type="Proteomes" id="UP000694886">
    <property type="component" value="Chromosome 10"/>
</dbReference>
<keyword evidence="1" id="KW-0677">Repeat</keyword>
<dbReference type="Gene3D" id="3.40.50.300">
    <property type="entry name" value="P-loop containing nucleotide triphosphate hydrolases"/>
    <property type="match status" value="1"/>
</dbReference>
<evidence type="ECO:0000313" key="6">
    <source>
        <dbReference type="Proteomes" id="UP000694886"/>
    </source>
</evidence>
<dbReference type="Pfam" id="PF23559">
    <property type="entry name" value="WHD_DRP"/>
    <property type="match status" value="1"/>
</dbReference>
<dbReference type="InterPro" id="IPR032675">
    <property type="entry name" value="LRR_dom_sf"/>
</dbReference>
<dbReference type="KEGG" id="tcc:108663593"/>
<keyword evidence="2" id="KW-0611">Plant defense</keyword>
<protein>
    <submittedName>
        <fullName evidence="7">Disease resistance protein RGA4</fullName>
    </submittedName>
</protein>
<dbReference type="Gene3D" id="3.80.10.10">
    <property type="entry name" value="Ribonuclease Inhibitor"/>
    <property type="match status" value="2"/>
</dbReference>
<evidence type="ECO:0000259" key="5">
    <source>
        <dbReference type="Pfam" id="PF23598"/>
    </source>
</evidence>
<dbReference type="PANTHER" id="PTHR36766">
    <property type="entry name" value="PLANT BROAD-SPECTRUM MILDEW RESISTANCE PROTEIN RPW8"/>
    <property type="match status" value="1"/>
</dbReference>
<dbReference type="SUPFAM" id="SSF52540">
    <property type="entry name" value="P-loop containing nucleoside triphosphate hydrolases"/>
    <property type="match status" value="1"/>
</dbReference>
<reference evidence="7" key="2">
    <citation type="submission" date="2025-08" db="UniProtKB">
        <authorList>
            <consortium name="RefSeq"/>
        </authorList>
    </citation>
    <scope>IDENTIFICATION</scope>
</reference>
<evidence type="ECO:0000259" key="4">
    <source>
        <dbReference type="Pfam" id="PF23559"/>
    </source>
</evidence>
<gene>
    <name evidence="7" type="primary">LOC108663593</name>
</gene>
<dbReference type="PRINTS" id="PR00364">
    <property type="entry name" value="DISEASERSIST"/>
</dbReference>
<dbReference type="InterPro" id="IPR027417">
    <property type="entry name" value="P-loop_NTPase"/>
</dbReference>
<dbReference type="InterPro" id="IPR058922">
    <property type="entry name" value="WHD_DRP"/>
</dbReference>
<reference evidence="6" key="1">
    <citation type="journal article" date="1997" name="Nucleic Acids Res.">
        <title>tRNAscan-SE: a program for improved detection of transfer RNA genes in genomic sequence.</title>
        <authorList>
            <person name="Lowe T.M."/>
            <person name="Eddy S.R."/>
        </authorList>
    </citation>
    <scope>NUCLEOTIDE SEQUENCE [LARGE SCALE GENOMIC DNA]</scope>
    <source>
        <strain evidence="6">r\B97-61/B2</strain>
    </source>
</reference>
<dbReference type="Gramene" id="Tc10v2_t006640.1">
    <property type="protein sequence ID" value="Tc10v2_p006640.1"/>
    <property type="gene ID" value="Tc10v2_g006640"/>
</dbReference>
<proteinExistence type="predicted"/>
<dbReference type="Pfam" id="PF00931">
    <property type="entry name" value="NB-ARC"/>
    <property type="match status" value="1"/>
</dbReference>